<sequence length="49" mass="5698">MRFDARRNVLAPKEPGARAGDFLLNLGWSLYWLVRALVRALTNWKRKGL</sequence>
<name>F5RPI0_9FIRM</name>
<dbReference type="HOGENOM" id="CLU_215740_0_0_9"/>
<protein>
    <submittedName>
        <fullName evidence="1">Uncharacterized protein</fullName>
    </submittedName>
</protein>
<dbReference type="RefSeq" id="WP_006307247.1">
    <property type="nucleotide sequence ID" value="NZ_GL892076.1"/>
</dbReference>
<evidence type="ECO:0000313" key="2">
    <source>
        <dbReference type="Proteomes" id="UP000004067"/>
    </source>
</evidence>
<dbReference type="AlphaFoldDB" id="F5RPI0"/>
<evidence type="ECO:0000313" key="1">
    <source>
        <dbReference type="EMBL" id="EGK57648.1"/>
    </source>
</evidence>
<proteinExistence type="predicted"/>
<accession>F5RPI0</accession>
<dbReference type="STRING" id="888060.HMPREF9081_2166"/>
<gene>
    <name evidence="1" type="ORF">HMPREF9081_2166</name>
</gene>
<organism evidence="1 2">
    <name type="scientific">Centipeda periodontii DSM 2778</name>
    <dbReference type="NCBI Taxonomy" id="888060"/>
    <lineage>
        <taxon>Bacteria</taxon>
        <taxon>Bacillati</taxon>
        <taxon>Bacillota</taxon>
        <taxon>Negativicutes</taxon>
        <taxon>Selenomonadales</taxon>
        <taxon>Selenomonadaceae</taxon>
        <taxon>Centipeda</taxon>
    </lineage>
</organism>
<comment type="caution">
    <text evidence="1">The sequence shown here is derived from an EMBL/GenBank/DDBJ whole genome shotgun (WGS) entry which is preliminary data.</text>
</comment>
<dbReference type="EMBL" id="AFHQ01000054">
    <property type="protein sequence ID" value="EGK57648.1"/>
    <property type="molecule type" value="Genomic_DNA"/>
</dbReference>
<dbReference type="Proteomes" id="UP000004067">
    <property type="component" value="Unassembled WGS sequence"/>
</dbReference>
<reference evidence="1 2" key="1">
    <citation type="submission" date="2011-04" db="EMBL/GenBank/DDBJ databases">
        <authorList>
            <person name="Muzny D."/>
            <person name="Qin X."/>
            <person name="Deng J."/>
            <person name="Jiang H."/>
            <person name="Liu Y."/>
            <person name="Qu J."/>
            <person name="Song X.-Z."/>
            <person name="Zhang L."/>
            <person name="Thornton R."/>
            <person name="Coyle M."/>
            <person name="Francisco L."/>
            <person name="Jackson L."/>
            <person name="Javaid M."/>
            <person name="Korchina V."/>
            <person name="Kovar C."/>
            <person name="Mata R."/>
            <person name="Mathew T."/>
            <person name="Ngo R."/>
            <person name="Nguyen L."/>
            <person name="Nguyen N."/>
            <person name="Okwuonu G."/>
            <person name="Ongeri F."/>
            <person name="Pham C."/>
            <person name="Simmons D."/>
            <person name="Wilczek-Boney K."/>
            <person name="Hale W."/>
            <person name="Jakkamsetti A."/>
            <person name="Pham P."/>
            <person name="Ruth R."/>
            <person name="San Lucas F."/>
            <person name="Warren J."/>
            <person name="Zhang J."/>
            <person name="Zhao Z."/>
            <person name="Zhou C."/>
            <person name="Zhu D."/>
            <person name="Lee S."/>
            <person name="Bess C."/>
            <person name="Blankenburg K."/>
            <person name="Forbes L."/>
            <person name="Fu Q."/>
            <person name="Gubbala S."/>
            <person name="Hirani K."/>
            <person name="Jayaseelan J.C."/>
            <person name="Lara F."/>
            <person name="Munidasa M."/>
            <person name="Palculict T."/>
            <person name="Patil S."/>
            <person name="Pu L.-L."/>
            <person name="Saada N."/>
            <person name="Tang L."/>
            <person name="Weissenberger G."/>
            <person name="Zhu Y."/>
            <person name="Hemphill L."/>
            <person name="Shang Y."/>
            <person name="Youmans B."/>
            <person name="Ayvaz T."/>
            <person name="Ross M."/>
            <person name="Santibanez J."/>
            <person name="Aqrawi P."/>
            <person name="Gross S."/>
            <person name="Joshi V."/>
            <person name="Fowler G."/>
            <person name="Nazareth L."/>
            <person name="Reid J."/>
            <person name="Worley K."/>
            <person name="Petrosino J."/>
            <person name="Highlander S."/>
            <person name="Gibbs R."/>
        </authorList>
    </citation>
    <scope>NUCLEOTIDE SEQUENCE [LARGE SCALE GENOMIC DNA]</scope>
    <source>
        <strain evidence="1 2">DSM 2778</strain>
    </source>
</reference>
<keyword evidence="2" id="KW-1185">Reference proteome</keyword>